<dbReference type="RefSeq" id="WP_211955848.1">
    <property type="nucleotide sequence ID" value="NZ_CAJPVI010000033.1"/>
</dbReference>
<gene>
    <name evidence="7" type="ORF">LMG26411_04929</name>
</gene>
<evidence type="ECO:0000256" key="5">
    <source>
        <dbReference type="SAM" id="Phobius"/>
    </source>
</evidence>
<feature type="signal peptide" evidence="6">
    <location>
        <begin position="1"/>
        <end position="33"/>
    </location>
</feature>
<proteinExistence type="predicted"/>
<feature type="transmembrane region" description="Helical" evidence="5">
    <location>
        <begin position="224"/>
        <end position="243"/>
    </location>
</feature>
<dbReference type="InterPro" id="IPR007688">
    <property type="entry name" value="Conjugal_tfr_TrbL/VirB6"/>
</dbReference>
<comment type="subcellular location">
    <subcellularLocation>
        <location evidence="1">Membrane</location>
        <topology evidence="1">Multi-pass membrane protein</topology>
    </subcellularLocation>
</comment>
<dbReference type="Pfam" id="PF04610">
    <property type="entry name" value="TrbL"/>
    <property type="match status" value="1"/>
</dbReference>
<feature type="chain" id="PRO_5045789910" evidence="6">
    <location>
        <begin position="34"/>
        <end position="351"/>
    </location>
</feature>
<feature type="transmembrane region" description="Helical" evidence="5">
    <location>
        <begin position="255"/>
        <end position="280"/>
    </location>
</feature>
<evidence type="ECO:0000313" key="8">
    <source>
        <dbReference type="Proteomes" id="UP000672657"/>
    </source>
</evidence>
<keyword evidence="2 5" id="KW-0812">Transmembrane</keyword>
<evidence type="ECO:0000256" key="6">
    <source>
        <dbReference type="SAM" id="SignalP"/>
    </source>
</evidence>
<organism evidence="7 8">
    <name type="scientific">Cupriavidus numazuensis</name>
    <dbReference type="NCBI Taxonomy" id="221992"/>
    <lineage>
        <taxon>Bacteria</taxon>
        <taxon>Pseudomonadati</taxon>
        <taxon>Pseudomonadota</taxon>
        <taxon>Betaproteobacteria</taxon>
        <taxon>Burkholderiales</taxon>
        <taxon>Burkholderiaceae</taxon>
        <taxon>Cupriavidus</taxon>
    </lineage>
</organism>
<name>A0ABN7Q6W3_9BURK</name>
<evidence type="ECO:0000256" key="3">
    <source>
        <dbReference type="ARBA" id="ARBA00022989"/>
    </source>
</evidence>
<reference evidence="7 8" key="1">
    <citation type="submission" date="2021-03" db="EMBL/GenBank/DDBJ databases">
        <authorList>
            <person name="Peeters C."/>
        </authorList>
    </citation>
    <scope>NUCLEOTIDE SEQUENCE [LARGE SCALE GENOMIC DNA]</scope>
    <source>
        <strain evidence="7 8">LMG 26411</strain>
    </source>
</reference>
<evidence type="ECO:0000256" key="1">
    <source>
        <dbReference type="ARBA" id="ARBA00004141"/>
    </source>
</evidence>
<dbReference type="EMBL" id="CAJPVI010000033">
    <property type="protein sequence ID" value="CAG2155403.1"/>
    <property type="molecule type" value="Genomic_DNA"/>
</dbReference>
<keyword evidence="6" id="KW-0732">Signal</keyword>
<feature type="transmembrane region" description="Helical" evidence="5">
    <location>
        <begin position="292"/>
        <end position="310"/>
    </location>
</feature>
<evidence type="ECO:0000313" key="7">
    <source>
        <dbReference type="EMBL" id="CAG2155403.1"/>
    </source>
</evidence>
<keyword evidence="4 5" id="KW-0472">Membrane</keyword>
<evidence type="ECO:0000256" key="2">
    <source>
        <dbReference type="ARBA" id="ARBA00022692"/>
    </source>
</evidence>
<feature type="transmembrane region" description="Helical" evidence="5">
    <location>
        <begin position="89"/>
        <end position="107"/>
    </location>
</feature>
<keyword evidence="8" id="KW-1185">Reference proteome</keyword>
<evidence type="ECO:0000256" key="4">
    <source>
        <dbReference type="ARBA" id="ARBA00023136"/>
    </source>
</evidence>
<protein>
    <submittedName>
        <fullName evidence="7">Uncharacterized protein</fullName>
    </submittedName>
</protein>
<sequence length="351" mass="36523">MMSFALRFSPRVLMLMVAVAIALSFLIPTLAVAQDTGTSETTKPVSAGKPGDVSAGIKKALDKMNGLRSGLIQGAVSLSDRTRGNADKIAFGLGVIALVLAGLRFGAAGDAVKAWTELFETLLVVGIFSAIYVNYTTFGPAIFTWFAGIAESINGGDDIYNVPISISKTAGSFFDSVCRIVISNATNPLKWIEAIASALLFFIAFIAVLVSALIYFWFILLGHLQVAIGIVVGPLAVALGMFDMTRRYFTAWLDYMVTGSLYMVIAATISQLVSASLLSIVTDVGNVGTDTFVAAGYATSTAIMLVFIALEIPKVAGSIFGTGGGVSGASGLKGLGRGAWNLGQNLAGGGK</sequence>
<accession>A0ABN7Q6W3</accession>
<comment type="caution">
    <text evidence="7">The sequence shown here is derived from an EMBL/GenBank/DDBJ whole genome shotgun (WGS) entry which is preliminary data.</text>
</comment>
<dbReference type="Proteomes" id="UP000672657">
    <property type="component" value="Unassembled WGS sequence"/>
</dbReference>
<feature type="transmembrane region" description="Helical" evidence="5">
    <location>
        <begin position="119"/>
        <end position="147"/>
    </location>
</feature>
<feature type="transmembrane region" description="Helical" evidence="5">
    <location>
        <begin position="194"/>
        <end position="218"/>
    </location>
</feature>
<keyword evidence="3 5" id="KW-1133">Transmembrane helix</keyword>